<evidence type="ECO:0000313" key="9">
    <source>
        <dbReference type="Proteomes" id="UP000823865"/>
    </source>
</evidence>
<keyword evidence="2" id="KW-0963">Cytoplasm</keyword>
<dbReference type="PANTHER" id="PTHR10381:SF70">
    <property type="entry name" value="ATP-DEPENDENT CLP PROTEASE PROTEOLYTIC SUBUNIT"/>
    <property type="match status" value="1"/>
</dbReference>
<protein>
    <recommendedName>
        <fullName evidence="6">ATP-dependent Clp protease proteolytic subunit</fullName>
    </recommendedName>
</protein>
<organism evidence="8 9">
    <name type="scientific">Candidatus Paraprevotella stercoravium</name>
    <dbReference type="NCBI Taxonomy" id="2838725"/>
    <lineage>
        <taxon>Bacteria</taxon>
        <taxon>Pseudomonadati</taxon>
        <taxon>Bacteroidota</taxon>
        <taxon>Bacteroidia</taxon>
        <taxon>Bacteroidales</taxon>
        <taxon>Prevotellaceae</taxon>
        <taxon>Paraprevotella</taxon>
    </lineage>
</organism>
<accession>A0A9E2L6R1</accession>
<evidence type="ECO:0000256" key="5">
    <source>
        <dbReference type="ARBA" id="ARBA00022825"/>
    </source>
</evidence>
<dbReference type="GO" id="GO:0004252">
    <property type="term" value="F:serine-type endopeptidase activity"/>
    <property type="evidence" value="ECO:0007669"/>
    <property type="project" value="InterPro"/>
</dbReference>
<evidence type="ECO:0000256" key="6">
    <source>
        <dbReference type="RuleBase" id="RU003567"/>
    </source>
</evidence>
<dbReference type="PANTHER" id="PTHR10381">
    <property type="entry name" value="ATP-DEPENDENT CLP PROTEASE PROTEOLYTIC SUBUNIT"/>
    <property type="match status" value="1"/>
</dbReference>
<reference evidence="8" key="1">
    <citation type="journal article" date="2021" name="PeerJ">
        <title>Extensive microbial diversity within the chicken gut microbiome revealed by metagenomics and culture.</title>
        <authorList>
            <person name="Gilroy R."/>
            <person name="Ravi A."/>
            <person name="Getino M."/>
            <person name="Pursley I."/>
            <person name="Horton D.L."/>
            <person name="Alikhan N.F."/>
            <person name="Baker D."/>
            <person name="Gharbi K."/>
            <person name="Hall N."/>
            <person name="Watson M."/>
            <person name="Adriaenssens E.M."/>
            <person name="Foster-Nyarko E."/>
            <person name="Jarju S."/>
            <person name="Secka A."/>
            <person name="Antonio M."/>
            <person name="Oren A."/>
            <person name="Chaudhuri R.R."/>
            <person name="La Ragione R."/>
            <person name="Hildebrand F."/>
            <person name="Pallen M.J."/>
        </authorList>
    </citation>
    <scope>NUCLEOTIDE SEQUENCE</scope>
    <source>
        <strain evidence="8">G3-2149</strain>
    </source>
</reference>
<dbReference type="InterPro" id="IPR023562">
    <property type="entry name" value="ClpP/TepA"/>
</dbReference>
<dbReference type="AlphaFoldDB" id="A0A9E2L6R1"/>
<dbReference type="InterPro" id="IPR029045">
    <property type="entry name" value="ClpP/crotonase-like_dom_sf"/>
</dbReference>
<evidence type="ECO:0000256" key="7">
    <source>
        <dbReference type="SAM" id="MobiDB-lite"/>
    </source>
</evidence>
<dbReference type="Pfam" id="PF00574">
    <property type="entry name" value="CLP_protease"/>
    <property type="match status" value="1"/>
</dbReference>
<dbReference type="SUPFAM" id="SSF52096">
    <property type="entry name" value="ClpP/crotonase"/>
    <property type="match status" value="1"/>
</dbReference>
<dbReference type="GO" id="GO:0051117">
    <property type="term" value="F:ATPase binding"/>
    <property type="evidence" value="ECO:0007669"/>
    <property type="project" value="TreeGrafter"/>
</dbReference>
<comment type="similarity">
    <text evidence="1 6">Belongs to the peptidase S14 family.</text>
</comment>
<dbReference type="EMBL" id="JAHLFU010000156">
    <property type="protein sequence ID" value="MBU3853614.1"/>
    <property type="molecule type" value="Genomic_DNA"/>
</dbReference>
<evidence type="ECO:0000256" key="2">
    <source>
        <dbReference type="ARBA" id="ARBA00022490"/>
    </source>
</evidence>
<keyword evidence="4" id="KW-0378">Hydrolase</keyword>
<feature type="region of interest" description="Disordered" evidence="7">
    <location>
        <begin position="301"/>
        <end position="328"/>
    </location>
</feature>
<dbReference type="InterPro" id="IPR001907">
    <property type="entry name" value="ClpP"/>
</dbReference>
<evidence type="ECO:0000313" key="8">
    <source>
        <dbReference type="EMBL" id="MBU3853614.1"/>
    </source>
</evidence>
<dbReference type="Gene3D" id="3.90.226.10">
    <property type="entry name" value="2-enoyl-CoA Hydratase, Chain A, domain 1"/>
    <property type="match status" value="1"/>
</dbReference>
<keyword evidence="5" id="KW-0720">Serine protease</keyword>
<feature type="non-terminal residue" evidence="8">
    <location>
        <position position="328"/>
    </location>
</feature>
<sequence length="328" mass="36993">MYYNIDINSQIGPGYFSKQLIKSQLEQLKNKPVNMRISSLGGSLAHGLDIRQQLVDHGNVTAYLYGMVASAATIIATGAKKVCISKYCLFLVHKVSNYVSAWGQYNADDLARLIEDLEKNKAENDKIDRVLAQMYAQKTGKSVDEILDVLKKNAWMTAQEAKDWGFVDEIIEGDEEKVNFADQIDRLNSMNLPPLPEKFVHPDSSEAVFTSWLNRLTERLDSFFKGEEKSDTQTQSKNDMIKKYDKINSTLGIQGLEENNGKPVVTDEQLSTLNDRLNTLEQDLQARDTTIQDLQNQIEALKKNPGDDTHNMVDQEDKKGAAEHWADA</sequence>
<reference evidence="8" key="2">
    <citation type="submission" date="2021-04" db="EMBL/GenBank/DDBJ databases">
        <authorList>
            <person name="Gilroy R."/>
        </authorList>
    </citation>
    <scope>NUCLEOTIDE SEQUENCE</scope>
    <source>
        <strain evidence="8">G3-2149</strain>
    </source>
</reference>
<dbReference type="CDD" id="cd07016">
    <property type="entry name" value="S14_ClpP_1"/>
    <property type="match status" value="1"/>
</dbReference>
<dbReference type="GO" id="GO:0004176">
    <property type="term" value="F:ATP-dependent peptidase activity"/>
    <property type="evidence" value="ECO:0007669"/>
    <property type="project" value="InterPro"/>
</dbReference>
<proteinExistence type="inferred from homology"/>
<keyword evidence="3 8" id="KW-0645">Protease</keyword>
<dbReference type="Proteomes" id="UP000823865">
    <property type="component" value="Unassembled WGS sequence"/>
</dbReference>
<dbReference type="GO" id="GO:0009368">
    <property type="term" value="C:endopeptidase Clp complex"/>
    <property type="evidence" value="ECO:0007669"/>
    <property type="project" value="TreeGrafter"/>
</dbReference>
<evidence type="ECO:0000256" key="4">
    <source>
        <dbReference type="ARBA" id="ARBA00022801"/>
    </source>
</evidence>
<evidence type="ECO:0000256" key="3">
    <source>
        <dbReference type="ARBA" id="ARBA00022670"/>
    </source>
</evidence>
<name>A0A9E2L6R1_9BACT</name>
<dbReference type="GO" id="GO:0006515">
    <property type="term" value="P:protein quality control for misfolded or incompletely synthesized proteins"/>
    <property type="evidence" value="ECO:0007669"/>
    <property type="project" value="TreeGrafter"/>
</dbReference>
<comment type="caution">
    <text evidence="8">The sequence shown here is derived from an EMBL/GenBank/DDBJ whole genome shotgun (WGS) entry which is preliminary data.</text>
</comment>
<dbReference type="PRINTS" id="PR00127">
    <property type="entry name" value="CLPPROTEASEP"/>
</dbReference>
<evidence type="ECO:0000256" key="1">
    <source>
        <dbReference type="ARBA" id="ARBA00007039"/>
    </source>
</evidence>
<gene>
    <name evidence="8" type="ORF">H9789_07345</name>
</gene>